<protein>
    <submittedName>
        <fullName evidence="3">Uncharacterized protein</fullName>
    </submittedName>
</protein>
<dbReference type="AlphaFoldDB" id="A0A2B4RCN8"/>
<sequence length="357" mass="41041">MERESMKGYLFNCDGTCKLEQVEALLFEMEEKHNMKVDVEKLYFGLKSMSEICDTKIPLLEMDFAVFVVHADESRLSINEENAGIGYAKLYKALLKATGDKVLIVIAGDTYYKDETEEEQSVISRWVRRKVSSQFDDEYLDGRKSFIMSWNLKHRAIHEEALLHFFDSNKKGQQFQYQPKPKLTPEPQVTPPVAATLGKDDKVLKDGASDVLVDNDELSLENENSNTNEGSKEYGDTDTTPAPVNYLKGIVLLKTRLRYGKISFKENDVVERQQGWQPSDMIMQDLEEKWNLVPDALVQFTADGDGGVSCVFQMNCWQSFKYYTWSISYCMKTCICAVGMFVYRLLRSCYRSIRAKF</sequence>
<keyword evidence="4" id="KW-1185">Reference proteome</keyword>
<dbReference type="EMBL" id="LSMT01000762">
    <property type="protein sequence ID" value="PFX14563.1"/>
    <property type="molecule type" value="Genomic_DNA"/>
</dbReference>
<evidence type="ECO:0000256" key="1">
    <source>
        <dbReference type="SAM" id="MobiDB-lite"/>
    </source>
</evidence>
<gene>
    <name evidence="3" type="ORF">AWC38_SpisGene21269</name>
</gene>
<feature type="transmembrane region" description="Helical" evidence="2">
    <location>
        <begin position="322"/>
        <end position="346"/>
    </location>
</feature>
<dbReference type="OrthoDB" id="10065203at2759"/>
<proteinExistence type="predicted"/>
<keyword evidence="2" id="KW-1133">Transmembrane helix</keyword>
<accession>A0A2B4RCN8</accession>
<keyword evidence="2" id="KW-0812">Transmembrane</keyword>
<keyword evidence="2" id="KW-0472">Membrane</keyword>
<evidence type="ECO:0000256" key="2">
    <source>
        <dbReference type="SAM" id="Phobius"/>
    </source>
</evidence>
<evidence type="ECO:0000313" key="3">
    <source>
        <dbReference type="EMBL" id="PFX14563.1"/>
    </source>
</evidence>
<name>A0A2B4RCN8_STYPI</name>
<comment type="caution">
    <text evidence="3">The sequence shown here is derived from an EMBL/GenBank/DDBJ whole genome shotgun (WGS) entry which is preliminary data.</text>
</comment>
<feature type="region of interest" description="Disordered" evidence="1">
    <location>
        <begin position="214"/>
        <end position="238"/>
    </location>
</feature>
<organism evidence="3 4">
    <name type="scientific">Stylophora pistillata</name>
    <name type="common">Smooth cauliflower coral</name>
    <dbReference type="NCBI Taxonomy" id="50429"/>
    <lineage>
        <taxon>Eukaryota</taxon>
        <taxon>Metazoa</taxon>
        <taxon>Cnidaria</taxon>
        <taxon>Anthozoa</taxon>
        <taxon>Hexacorallia</taxon>
        <taxon>Scleractinia</taxon>
        <taxon>Astrocoeniina</taxon>
        <taxon>Pocilloporidae</taxon>
        <taxon>Stylophora</taxon>
    </lineage>
</organism>
<dbReference type="Proteomes" id="UP000225706">
    <property type="component" value="Unassembled WGS sequence"/>
</dbReference>
<evidence type="ECO:0000313" key="4">
    <source>
        <dbReference type="Proteomes" id="UP000225706"/>
    </source>
</evidence>
<reference evidence="4" key="1">
    <citation type="journal article" date="2017" name="bioRxiv">
        <title>Comparative analysis of the genomes of Stylophora pistillata and Acropora digitifera provides evidence for extensive differences between species of corals.</title>
        <authorList>
            <person name="Voolstra C.R."/>
            <person name="Li Y."/>
            <person name="Liew Y.J."/>
            <person name="Baumgarten S."/>
            <person name="Zoccola D."/>
            <person name="Flot J.-F."/>
            <person name="Tambutte S."/>
            <person name="Allemand D."/>
            <person name="Aranda M."/>
        </authorList>
    </citation>
    <scope>NUCLEOTIDE SEQUENCE [LARGE SCALE GENOMIC DNA]</scope>
</reference>